<dbReference type="Pfam" id="PF01529">
    <property type="entry name" value="DHHC"/>
    <property type="match status" value="1"/>
</dbReference>
<evidence type="ECO:0000256" key="7">
    <source>
        <dbReference type="RuleBase" id="RU079119"/>
    </source>
</evidence>
<name>A0AAV2H352_LYMST</name>
<dbReference type="EMBL" id="CAXITT010000027">
    <property type="protein sequence ID" value="CAL1528112.1"/>
    <property type="molecule type" value="Genomic_DNA"/>
</dbReference>
<accession>A0AAV2H352</accession>
<evidence type="ECO:0000256" key="5">
    <source>
        <dbReference type="ARBA" id="ARBA00023136"/>
    </source>
</evidence>
<sequence>MINMDNVMDMVSPPVETNNNNAKHSLKLPIFGRVQFVRDREGQMCAAIVLAYWTYGTFIPLFIILIPRYEDGLISLPVFLGFLTVSVLCLLSFFRSSLTNPGRIPEFSAAEDKDSNWSKCRVCNQMRPPRAHHCRRCGQCVMKMDHHCPWINNCVGENNHFAFMQLLFYAFLLGLYTFVLVMLHFWVFPKCVACNREAFYIKHSIWFMYLAFLLSVNMMGMMGVQFCQQHINLISNKTTLEKMINHGGPKNIQGKCYNSYRQICGQGHPIFWLCPIGRRRPLTAQFQYPV</sequence>
<feature type="transmembrane region" description="Helical" evidence="7">
    <location>
        <begin position="166"/>
        <end position="186"/>
    </location>
</feature>
<reference evidence="9 10" key="1">
    <citation type="submission" date="2024-04" db="EMBL/GenBank/DDBJ databases">
        <authorList>
            <consortium name="Genoscope - CEA"/>
            <person name="William W."/>
        </authorList>
    </citation>
    <scope>NUCLEOTIDE SEQUENCE [LARGE SCALE GENOMIC DNA]</scope>
</reference>
<dbReference type="Proteomes" id="UP001497497">
    <property type="component" value="Unassembled WGS sequence"/>
</dbReference>
<evidence type="ECO:0000256" key="6">
    <source>
        <dbReference type="ARBA" id="ARBA00023315"/>
    </source>
</evidence>
<feature type="domain" description="Palmitoyltransferase DHHC" evidence="8">
    <location>
        <begin position="116"/>
        <end position="244"/>
    </location>
</feature>
<keyword evidence="5 7" id="KW-0472">Membrane</keyword>
<dbReference type="PANTHER" id="PTHR12246">
    <property type="entry name" value="PALMITOYLTRANSFERASE ZDHHC16"/>
    <property type="match status" value="1"/>
</dbReference>
<gene>
    <name evidence="9" type="ORF">GSLYS_00002282001</name>
</gene>
<dbReference type="InterPro" id="IPR039859">
    <property type="entry name" value="PFA4/ZDH16/20/ERF2-like"/>
</dbReference>
<evidence type="ECO:0000256" key="2">
    <source>
        <dbReference type="ARBA" id="ARBA00022679"/>
    </source>
</evidence>
<keyword evidence="10" id="KW-1185">Reference proteome</keyword>
<dbReference type="GO" id="GO:0019706">
    <property type="term" value="F:protein-cysteine S-palmitoyltransferase activity"/>
    <property type="evidence" value="ECO:0007669"/>
    <property type="project" value="UniProtKB-EC"/>
</dbReference>
<comment type="domain">
    <text evidence="7">The DHHC domain is required for palmitoyltransferase activity.</text>
</comment>
<dbReference type="EC" id="2.3.1.225" evidence="7"/>
<comment type="catalytic activity">
    <reaction evidence="7">
        <text>L-cysteinyl-[protein] + hexadecanoyl-CoA = S-hexadecanoyl-L-cysteinyl-[protein] + CoA</text>
        <dbReference type="Rhea" id="RHEA:36683"/>
        <dbReference type="Rhea" id="RHEA-COMP:10131"/>
        <dbReference type="Rhea" id="RHEA-COMP:11032"/>
        <dbReference type="ChEBI" id="CHEBI:29950"/>
        <dbReference type="ChEBI" id="CHEBI:57287"/>
        <dbReference type="ChEBI" id="CHEBI:57379"/>
        <dbReference type="ChEBI" id="CHEBI:74151"/>
        <dbReference type="EC" id="2.3.1.225"/>
    </reaction>
</comment>
<comment type="subcellular location">
    <subcellularLocation>
        <location evidence="1">Membrane</location>
        <topology evidence="1">Multi-pass membrane protein</topology>
    </subcellularLocation>
</comment>
<comment type="caution">
    <text evidence="9">The sequence shown here is derived from an EMBL/GenBank/DDBJ whole genome shotgun (WGS) entry which is preliminary data.</text>
</comment>
<feature type="transmembrane region" description="Helical" evidence="7">
    <location>
        <begin position="45"/>
        <end position="66"/>
    </location>
</feature>
<keyword evidence="6 7" id="KW-0012">Acyltransferase</keyword>
<evidence type="ECO:0000256" key="4">
    <source>
        <dbReference type="ARBA" id="ARBA00022989"/>
    </source>
</evidence>
<organism evidence="9 10">
    <name type="scientific">Lymnaea stagnalis</name>
    <name type="common">Great pond snail</name>
    <name type="synonym">Helix stagnalis</name>
    <dbReference type="NCBI Taxonomy" id="6523"/>
    <lineage>
        <taxon>Eukaryota</taxon>
        <taxon>Metazoa</taxon>
        <taxon>Spiralia</taxon>
        <taxon>Lophotrochozoa</taxon>
        <taxon>Mollusca</taxon>
        <taxon>Gastropoda</taxon>
        <taxon>Heterobranchia</taxon>
        <taxon>Euthyneura</taxon>
        <taxon>Panpulmonata</taxon>
        <taxon>Hygrophila</taxon>
        <taxon>Lymnaeoidea</taxon>
        <taxon>Lymnaeidae</taxon>
        <taxon>Lymnaea</taxon>
    </lineage>
</organism>
<dbReference type="PROSITE" id="PS50216">
    <property type="entry name" value="DHHC"/>
    <property type="match status" value="1"/>
</dbReference>
<evidence type="ECO:0000256" key="3">
    <source>
        <dbReference type="ARBA" id="ARBA00022692"/>
    </source>
</evidence>
<keyword evidence="4 7" id="KW-1133">Transmembrane helix</keyword>
<feature type="transmembrane region" description="Helical" evidence="7">
    <location>
        <begin position="206"/>
        <end position="227"/>
    </location>
</feature>
<protein>
    <recommendedName>
        <fullName evidence="7">Palmitoyltransferase</fullName>
        <ecNumber evidence="7">2.3.1.225</ecNumber>
    </recommendedName>
</protein>
<comment type="similarity">
    <text evidence="7">Belongs to the DHHC palmitoyltransferase family.</text>
</comment>
<keyword evidence="3 7" id="KW-0812">Transmembrane</keyword>
<evidence type="ECO:0000313" key="9">
    <source>
        <dbReference type="EMBL" id="CAL1528112.1"/>
    </source>
</evidence>
<evidence type="ECO:0000313" key="10">
    <source>
        <dbReference type="Proteomes" id="UP001497497"/>
    </source>
</evidence>
<dbReference type="GO" id="GO:0016020">
    <property type="term" value="C:membrane"/>
    <property type="evidence" value="ECO:0007669"/>
    <property type="project" value="UniProtKB-SubCell"/>
</dbReference>
<dbReference type="AlphaFoldDB" id="A0AAV2H352"/>
<feature type="transmembrane region" description="Helical" evidence="7">
    <location>
        <begin position="72"/>
        <end position="94"/>
    </location>
</feature>
<evidence type="ECO:0000259" key="8">
    <source>
        <dbReference type="Pfam" id="PF01529"/>
    </source>
</evidence>
<dbReference type="InterPro" id="IPR001594">
    <property type="entry name" value="Palmitoyltrfase_DHHC"/>
</dbReference>
<evidence type="ECO:0000256" key="1">
    <source>
        <dbReference type="ARBA" id="ARBA00004141"/>
    </source>
</evidence>
<keyword evidence="2 7" id="KW-0808">Transferase</keyword>
<proteinExistence type="inferred from homology"/>